<keyword evidence="1" id="KW-0862">Zinc</keyword>
<dbReference type="Pfam" id="PF00098">
    <property type="entry name" value="zf-CCHC"/>
    <property type="match status" value="1"/>
</dbReference>
<evidence type="ECO:0000256" key="1">
    <source>
        <dbReference type="PROSITE-ProRule" id="PRU00047"/>
    </source>
</evidence>
<dbReference type="InterPro" id="IPR001878">
    <property type="entry name" value="Znf_CCHC"/>
</dbReference>
<dbReference type="Gene3D" id="4.10.60.10">
    <property type="entry name" value="Zinc finger, CCHC-type"/>
    <property type="match status" value="1"/>
</dbReference>
<dbReference type="GO" id="GO:0003676">
    <property type="term" value="F:nucleic acid binding"/>
    <property type="evidence" value="ECO:0007669"/>
    <property type="project" value="InterPro"/>
</dbReference>
<feature type="region of interest" description="Disordered" evidence="2">
    <location>
        <begin position="87"/>
        <end position="112"/>
    </location>
</feature>
<dbReference type="SUPFAM" id="SSF57756">
    <property type="entry name" value="Retrovirus zinc finger-like domains"/>
    <property type="match status" value="1"/>
</dbReference>
<dbReference type="InterPro" id="IPR036875">
    <property type="entry name" value="Znf_CCHC_sf"/>
</dbReference>
<sequence>MDPEEIEIERLMKSYKRIMSLIPNNSNRITMEDKRVIRAELHEIKMRATLMIGVTKELRHRACKVEVQARNNLVQRTTTIARNYASVVKSNQEERSAPLPSRNEQATQPAKEKPKLFKVRVEGKEAGMTPEQVSTMLTTRIDPTKSKIAVKGMIRTKKGVIVNCETQKDSETLTTLIQDRMGECLHGSEVKGGLPRIVLKKVDRNLDKDVLLERIVTCNEDIGKELGGNEAFKMSLKERYRVGGRGSNPYVDVIYEVKAATRKLMVGKRISLGWSGVEVLDHFSLLQCYRCWNIGHRSVDCKSKEPVCGYCAEEGHRNTECRNKGVVRCALCINMNKTRRDKFDTRHDVRDAECGAYTSMWRSQRSRIDYGD</sequence>
<name>A0AAN7SMB4_9COLE</name>
<evidence type="ECO:0000256" key="2">
    <source>
        <dbReference type="SAM" id="MobiDB-lite"/>
    </source>
</evidence>
<evidence type="ECO:0000259" key="3">
    <source>
        <dbReference type="PROSITE" id="PS50158"/>
    </source>
</evidence>
<gene>
    <name evidence="4" type="ORF">RN001_012120</name>
</gene>
<dbReference type="Proteomes" id="UP001353858">
    <property type="component" value="Unassembled WGS sequence"/>
</dbReference>
<evidence type="ECO:0000313" key="4">
    <source>
        <dbReference type="EMBL" id="KAK4875698.1"/>
    </source>
</evidence>
<keyword evidence="5" id="KW-1185">Reference proteome</keyword>
<dbReference type="AlphaFoldDB" id="A0AAN7SMB4"/>
<feature type="domain" description="CCHC-type" evidence="3">
    <location>
        <begin position="288"/>
        <end position="303"/>
    </location>
</feature>
<dbReference type="PROSITE" id="PS50158">
    <property type="entry name" value="ZF_CCHC"/>
    <property type="match status" value="1"/>
</dbReference>
<organism evidence="4 5">
    <name type="scientific">Aquatica leii</name>
    <dbReference type="NCBI Taxonomy" id="1421715"/>
    <lineage>
        <taxon>Eukaryota</taxon>
        <taxon>Metazoa</taxon>
        <taxon>Ecdysozoa</taxon>
        <taxon>Arthropoda</taxon>
        <taxon>Hexapoda</taxon>
        <taxon>Insecta</taxon>
        <taxon>Pterygota</taxon>
        <taxon>Neoptera</taxon>
        <taxon>Endopterygota</taxon>
        <taxon>Coleoptera</taxon>
        <taxon>Polyphaga</taxon>
        <taxon>Elateriformia</taxon>
        <taxon>Elateroidea</taxon>
        <taxon>Lampyridae</taxon>
        <taxon>Luciolinae</taxon>
        <taxon>Aquatica</taxon>
    </lineage>
</organism>
<keyword evidence="1" id="KW-0479">Metal-binding</keyword>
<protein>
    <recommendedName>
        <fullName evidence="3">CCHC-type domain-containing protein</fullName>
    </recommendedName>
</protein>
<reference evidence="5" key="1">
    <citation type="submission" date="2023-01" db="EMBL/GenBank/DDBJ databases">
        <title>Key to firefly adult light organ development and bioluminescence: homeobox transcription factors regulate luciferase expression and transportation to peroxisome.</title>
        <authorList>
            <person name="Fu X."/>
        </authorList>
    </citation>
    <scope>NUCLEOTIDE SEQUENCE [LARGE SCALE GENOMIC DNA]</scope>
</reference>
<comment type="caution">
    <text evidence="4">The sequence shown here is derived from an EMBL/GenBank/DDBJ whole genome shotgun (WGS) entry which is preliminary data.</text>
</comment>
<dbReference type="GO" id="GO:0008270">
    <property type="term" value="F:zinc ion binding"/>
    <property type="evidence" value="ECO:0007669"/>
    <property type="project" value="UniProtKB-KW"/>
</dbReference>
<evidence type="ECO:0000313" key="5">
    <source>
        <dbReference type="Proteomes" id="UP001353858"/>
    </source>
</evidence>
<proteinExistence type="predicted"/>
<dbReference type="EMBL" id="JARPUR010000005">
    <property type="protein sequence ID" value="KAK4875698.1"/>
    <property type="molecule type" value="Genomic_DNA"/>
</dbReference>
<keyword evidence="1" id="KW-0863">Zinc-finger</keyword>
<accession>A0AAN7SMB4</accession>
<dbReference type="SMART" id="SM00343">
    <property type="entry name" value="ZnF_C2HC"/>
    <property type="match status" value="2"/>
</dbReference>